<evidence type="ECO:0000259" key="1">
    <source>
        <dbReference type="Pfam" id="PF13302"/>
    </source>
</evidence>
<proteinExistence type="predicted"/>
<name>A0A166MDX3_9AGAM</name>
<dbReference type="GO" id="GO:0008999">
    <property type="term" value="F:protein-N-terminal-alanine acetyltransferase activity"/>
    <property type="evidence" value="ECO:0007669"/>
    <property type="project" value="TreeGrafter"/>
</dbReference>
<dbReference type="AlphaFoldDB" id="A0A166MDX3"/>
<protein>
    <submittedName>
        <fullName evidence="2">Acyl-CoA N-acyltransferase</fullName>
    </submittedName>
</protein>
<dbReference type="Pfam" id="PF13302">
    <property type="entry name" value="Acetyltransf_3"/>
    <property type="match status" value="1"/>
</dbReference>
<dbReference type="GO" id="GO:1990189">
    <property type="term" value="F:protein N-terminal-serine acetyltransferase activity"/>
    <property type="evidence" value="ECO:0007669"/>
    <property type="project" value="TreeGrafter"/>
</dbReference>
<dbReference type="SUPFAM" id="SSF55729">
    <property type="entry name" value="Acyl-CoA N-acyltransferases (Nat)"/>
    <property type="match status" value="1"/>
</dbReference>
<dbReference type="PANTHER" id="PTHR43441:SF5">
    <property type="entry name" value="FAMILY ACETYLTRANSFERASE, PUTATIVE-RELATED"/>
    <property type="match status" value="1"/>
</dbReference>
<keyword evidence="3" id="KW-1185">Reference proteome</keyword>
<dbReference type="Gene3D" id="3.40.630.30">
    <property type="match status" value="1"/>
</dbReference>
<dbReference type="InterPro" id="IPR000182">
    <property type="entry name" value="GNAT_dom"/>
</dbReference>
<feature type="domain" description="N-acetyltransferase" evidence="1">
    <location>
        <begin position="25"/>
        <end position="174"/>
    </location>
</feature>
<sequence length="234" mass="25625">MVLLEQEIPYDQNFVFPLQDLANERVRLTPFVPAKHAAAFFDATVAHPELYAHNAFGPYASATQLVDDFLEGPNVCAIRTTVLFAVFAKSSSPTSDTEQLAGLLGYLNASPEHRAVEIGFIMTVPAFQRTHVTSNAVGLLMQYAFGPLALYRVQWQCSTANAASVNAAKRLGFQWEGVKRWDRVYPTGKLGNGLTVGEGRGEGVGRDTAVLSVCWDDWDNGARGKLQAVMDRTK</sequence>
<reference evidence="2 3" key="1">
    <citation type="journal article" date="2016" name="Mol. Biol. Evol.">
        <title>Comparative Genomics of Early-Diverging Mushroom-Forming Fungi Provides Insights into the Origins of Lignocellulose Decay Capabilities.</title>
        <authorList>
            <person name="Nagy L.G."/>
            <person name="Riley R."/>
            <person name="Tritt A."/>
            <person name="Adam C."/>
            <person name="Daum C."/>
            <person name="Floudas D."/>
            <person name="Sun H."/>
            <person name="Yadav J.S."/>
            <person name="Pangilinan J."/>
            <person name="Larsson K.H."/>
            <person name="Matsuura K."/>
            <person name="Barry K."/>
            <person name="Labutti K."/>
            <person name="Kuo R."/>
            <person name="Ohm R.A."/>
            <person name="Bhattacharya S.S."/>
            <person name="Shirouzu T."/>
            <person name="Yoshinaga Y."/>
            <person name="Martin F.M."/>
            <person name="Grigoriev I.V."/>
            <person name="Hibbett D.S."/>
        </authorList>
    </citation>
    <scope>NUCLEOTIDE SEQUENCE [LARGE SCALE GENOMIC DNA]</scope>
    <source>
        <strain evidence="2 3">CBS 109695</strain>
    </source>
</reference>
<dbReference type="InterPro" id="IPR051908">
    <property type="entry name" value="Ribosomal_N-acetyltransferase"/>
</dbReference>
<dbReference type="EMBL" id="KV417529">
    <property type="protein sequence ID" value="KZP23905.1"/>
    <property type="molecule type" value="Genomic_DNA"/>
</dbReference>
<organism evidence="2 3">
    <name type="scientific">Athelia psychrophila</name>
    <dbReference type="NCBI Taxonomy" id="1759441"/>
    <lineage>
        <taxon>Eukaryota</taxon>
        <taxon>Fungi</taxon>
        <taxon>Dikarya</taxon>
        <taxon>Basidiomycota</taxon>
        <taxon>Agaricomycotina</taxon>
        <taxon>Agaricomycetes</taxon>
        <taxon>Agaricomycetidae</taxon>
        <taxon>Atheliales</taxon>
        <taxon>Atheliaceae</taxon>
        <taxon>Athelia</taxon>
    </lineage>
</organism>
<gene>
    <name evidence="2" type="ORF">FIBSPDRAFT_918908</name>
</gene>
<dbReference type="Proteomes" id="UP000076532">
    <property type="component" value="Unassembled WGS sequence"/>
</dbReference>
<dbReference type="PANTHER" id="PTHR43441">
    <property type="entry name" value="RIBOSOMAL-PROTEIN-SERINE ACETYLTRANSFERASE"/>
    <property type="match status" value="1"/>
</dbReference>
<dbReference type="STRING" id="436010.A0A166MDX3"/>
<dbReference type="InterPro" id="IPR016181">
    <property type="entry name" value="Acyl_CoA_acyltransferase"/>
</dbReference>
<evidence type="ECO:0000313" key="2">
    <source>
        <dbReference type="EMBL" id="KZP23905.1"/>
    </source>
</evidence>
<accession>A0A166MDX3</accession>
<evidence type="ECO:0000313" key="3">
    <source>
        <dbReference type="Proteomes" id="UP000076532"/>
    </source>
</evidence>
<dbReference type="OrthoDB" id="41238at2759"/>